<evidence type="ECO:0000313" key="12">
    <source>
        <dbReference type="EMBL" id="EMA02890.1"/>
    </source>
</evidence>
<comment type="function">
    <text evidence="8">Involved in the uptake of ammonium/ammonia (NH(4)(+)/NH(3)). Transport is electrogenic.</text>
</comment>
<feature type="transmembrane region" description="Helical" evidence="10">
    <location>
        <begin position="371"/>
        <end position="398"/>
    </location>
</feature>
<evidence type="ECO:0000256" key="6">
    <source>
        <dbReference type="ARBA" id="ARBA00023136"/>
    </source>
</evidence>
<feature type="transmembrane region" description="Helical" evidence="10">
    <location>
        <begin position="336"/>
        <end position="359"/>
    </location>
</feature>
<feature type="transmembrane region" description="Helical" evidence="10">
    <location>
        <begin position="169"/>
        <end position="190"/>
    </location>
</feature>
<evidence type="ECO:0000256" key="7">
    <source>
        <dbReference type="ARBA" id="ARBA00023177"/>
    </source>
</evidence>
<dbReference type="PATRIC" id="fig|523841.21.peg.2016"/>
<dbReference type="Proteomes" id="UP000011603">
    <property type="component" value="Unassembled WGS sequence"/>
</dbReference>
<keyword evidence="4 10" id="KW-0812">Transmembrane</keyword>
<feature type="transmembrane region" description="Helical" evidence="10">
    <location>
        <begin position="307"/>
        <end position="324"/>
    </location>
</feature>
<keyword evidence="3" id="KW-0813">Transport</keyword>
<comment type="subcellular location">
    <subcellularLocation>
        <location evidence="1">Membrane</location>
        <topology evidence="1">Multi-pass membrane protein</topology>
    </subcellularLocation>
</comment>
<feature type="compositionally biased region" description="Basic and acidic residues" evidence="9">
    <location>
        <begin position="442"/>
        <end position="488"/>
    </location>
</feature>
<dbReference type="PANTHER" id="PTHR11730:SF6">
    <property type="entry name" value="AMMONIUM TRANSPORTER"/>
    <property type="match status" value="1"/>
</dbReference>
<dbReference type="EMBL" id="AOLO01000007">
    <property type="protein sequence ID" value="EMA02890.1"/>
    <property type="molecule type" value="Genomic_DNA"/>
</dbReference>
<evidence type="ECO:0000256" key="8">
    <source>
        <dbReference type="ARBA" id="ARBA00045370"/>
    </source>
</evidence>
<feature type="transmembrane region" description="Helical" evidence="10">
    <location>
        <begin position="55"/>
        <end position="77"/>
    </location>
</feature>
<keyword evidence="13" id="KW-1185">Reference proteome</keyword>
<comment type="similarity">
    <text evidence="2">Belongs to the ammonia transporter channel (TC 1.A.11.2) family.</text>
</comment>
<evidence type="ECO:0000256" key="4">
    <source>
        <dbReference type="ARBA" id="ARBA00022692"/>
    </source>
</evidence>
<comment type="caution">
    <text evidence="12">The sequence shown here is derived from an EMBL/GenBank/DDBJ whole genome shotgun (WGS) entry which is preliminary data.</text>
</comment>
<feature type="region of interest" description="Disordered" evidence="9">
    <location>
        <begin position="423"/>
        <end position="513"/>
    </location>
</feature>
<organism evidence="12 13">
    <name type="scientific">Haloferax mediterranei (strain ATCC 33500 / DSM 1411 / JCM 8866 / NBRC 14739 / NCIMB 2177 / R-4)</name>
    <name type="common">Halobacterium mediterranei</name>
    <dbReference type="NCBI Taxonomy" id="523841"/>
    <lineage>
        <taxon>Archaea</taxon>
        <taxon>Methanobacteriati</taxon>
        <taxon>Methanobacteriota</taxon>
        <taxon>Stenosarchaea group</taxon>
        <taxon>Halobacteria</taxon>
        <taxon>Halobacteriales</taxon>
        <taxon>Haloferacaceae</taxon>
        <taxon>Haloferax</taxon>
    </lineage>
</organism>
<feature type="transmembrane region" description="Helical" evidence="10">
    <location>
        <begin position="126"/>
        <end position="149"/>
    </location>
</feature>
<dbReference type="InterPro" id="IPR024041">
    <property type="entry name" value="NH4_transpt_AmtB-like_dom"/>
</dbReference>
<evidence type="ECO:0000256" key="3">
    <source>
        <dbReference type="ARBA" id="ARBA00022448"/>
    </source>
</evidence>
<evidence type="ECO:0000256" key="5">
    <source>
        <dbReference type="ARBA" id="ARBA00022989"/>
    </source>
</evidence>
<proteinExistence type="inferred from homology"/>
<dbReference type="GO" id="GO:0016020">
    <property type="term" value="C:membrane"/>
    <property type="evidence" value="ECO:0007669"/>
    <property type="project" value="UniProtKB-SubCell"/>
</dbReference>
<evidence type="ECO:0000256" key="2">
    <source>
        <dbReference type="ARBA" id="ARBA00005887"/>
    </source>
</evidence>
<dbReference type="PaxDb" id="523841-HFX_0095"/>
<keyword evidence="7" id="KW-0924">Ammonia transport</keyword>
<dbReference type="InterPro" id="IPR029020">
    <property type="entry name" value="Ammonium/urea_transptr"/>
</dbReference>
<evidence type="ECO:0000256" key="10">
    <source>
        <dbReference type="SAM" id="Phobius"/>
    </source>
</evidence>
<keyword evidence="5 10" id="KW-1133">Transmembrane helix</keyword>
<dbReference type="SUPFAM" id="SSF111352">
    <property type="entry name" value="Ammonium transporter"/>
    <property type="match status" value="1"/>
</dbReference>
<feature type="transmembrane region" description="Helical" evidence="10">
    <location>
        <begin position="211"/>
        <end position="228"/>
    </location>
</feature>
<gene>
    <name evidence="12" type="ORF">C439_09915</name>
</gene>
<evidence type="ECO:0000256" key="9">
    <source>
        <dbReference type="SAM" id="MobiDB-lite"/>
    </source>
</evidence>
<dbReference type="GO" id="GO:0008519">
    <property type="term" value="F:ammonium channel activity"/>
    <property type="evidence" value="ECO:0007669"/>
    <property type="project" value="InterPro"/>
</dbReference>
<dbReference type="Gene3D" id="1.10.3430.10">
    <property type="entry name" value="Ammonium transporter AmtB like domains"/>
    <property type="match status" value="1"/>
</dbReference>
<evidence type="ECO:0000313" key="13">
    <source>
        <dbReference type="Proteomes" id="UP000011603"/>
    </source>
</evidence>
<sequence length="513" mass="51987">MQVDPNVVAQGVNYVWILVVSFLIFFMQPGFALLEAGQVRAKNVGNVLMKNMTDWALGVLVYFVVGAGVATIVGGLTSPGGFDVAAAFSYIGDSGAWIDWLFGAVFAMTAATIVSGAVAERMDFRAYVVFAATITGFIYPVVQGLTWSGGLLSGSGYLGAALGVGYLDFAGATVVHMCGGVAGLVGAKMVGPRKGRFGASGESQPIPGHSMLLAVLGTLILAFGWYGFNVGTQATVLATTESGGLEFMGAALGRVALVTTLGMGAGAVAAMVVSTNYQGKPDPLWMANGLLAGLVAVTGAVPHVTWWGGLVLGALGGAIVLPAYRWTVDSLKIDDVCGVFAVHGVAGAVGTALIPVFAVGGFSATQLVMQVAGVGIIALWTIVASAVVFAAAGTVFGLRVSEEEELEGLDIGEHGVSVYPEFIGESGPDRGVGTRAATDGGNDVRTDGGNDVRTDGGNDVRTDGGNDVRTDGGNDVRTDGGNDVRTDGDVVGDNGVAVTEGNDSAAVDGGENQ</sequence>
<accession>M0J579</accession>
<keyword evidence="6 10" id="KW-0472">Membrane</keyword>
<evidence type="ECO:0000259" key="11">
    <source>
        <dbReference type="Pfam" id="PF00909"/>
    </source>
</evidence>
<evidence type="ECO:0000256" key="1">
    <source>
        <dbReference type="ARBA" id="ARBA00004141"/>
    </source>
</evidence>
<dbReference type="GO" id="GO:0097272">
    <property type="term" value="P:ammonium homeostasis"/>
    <property type="evidence" value="ECO:0007669"/>
    <property type="project" value="TreeGrafter"/>
</dbReference>
<feature type="transmembrane region" description="Helical" evidence="10">
    <location>
        <begin position="284"/>
        <end position="301"/>
    </location>
</feature>
<reference evidence="12 13" key="1">
    <citation type="journal article" date="2014" name="PLoS Genet.">
        <title>Phylogenetically driven sequencing of extremely halophilic archaea reveals strategies for static and dynamic osmo-response.</title>
        <authorList>
            <person name="Becker E.A."/>
            <person name="Seitzer P.M."/>
            <person name="Tritt A."/>
            <person name="Larsen D."/>
            <person name="Krusor M."/>
            <person name="Yao A.I."/>
            <person name="Wu D."/>
            <person name="Madern D."/>
            <person name="Eisen J.A."/>
            <person name="Darling A.E."/>
            <person name="Facciotti M.T."/>
        </authorList>
    </citation>
    <scope>NUCLEOTIDE SEQUENCE [LARGE SCALE GENOMIC DNA]</scope>
    <source>
        <strain evidence="13">ATCC 33500 / DSM 1411 / JCM 8866 / NBRC 14739 / NCIMB 2177 / R-4</strain>
    </source>
</reference>
<dbReference type="AlphaFoldDB" id="M0J579"/>
<name>M0J579_HALMT</name>
<feature type="transmembrane region" description="Helical" evidence="10">
    <location>
        <begin position="248"/>
        <end position="272"/>
    </location>
</feature>
<protein>
    <submittedName>
        <fullName evidence="12">Ammonium transporter</fullName>
    </submittedName>
</protein>
<feature type="transmembrane region" description="Helical" evidence="10">
    <location>
        <begin position="97"/>
        <end position="119"/>
    </location>
</feature>
<feature type="transmembrane region" description="Helical" evidence="10">
    <location>
        <begin position="14"/>
        <end position="34"/>
    </location>
</feature>
<dbReference type="Pfam" id="PF00909">
    <property type="entry name" value="Ammonium_transp"/>
    <property type="match status" value="1"/>
</dbReference>
<feature type="domain" description="Ammonium transporter AmtB-like" evidence="11">
    <location>
        <begin position="15"/>
        <end position="419"/>
    </location>
</feature>
<dbReference type="PANTHER" id="PTHR11730">
    <property type="entry name" value="AMMONIUM TRANSPORTER"/>
    <property type="match status" value="1"/>
</dbReference>